<dbReference type="Pfam" id="PF03009">
    <property type="entry name" value="GDPD"/>
    <property type="match status" value="1"/>
</dbReference>
<dbReference type="PANTHER" id="PTHR46320:SF1">
    <property type="entry name" value="GLYCEROPHOSPHODIESTER PHOSPHODIESTERASE 1"/>
    <property type="match status" value="1"/>
</dbReference>
<gene>
    <name evidence="2" type="ORF">EB796_004968</name>
</gene>
<evidence type="ECO:0000259" key="1">
    <source>
        <dbReference type="PROSITE" id="PS51704"/>
    </source>
</evidence>
<dbReference type="PANTHER" id="PTHR46320">
    <property type="entry name" value="GLYCEROPHOSPHODIESTER PHOSPHODIESTERASE 1"/>
    <property type="match status" value="1"/>
</dbReference>
<sequence>MIKLRYHCIGVQEASRLGVNAVEFDLSFSSDNEPIIFHDLVFDRTTDGKGPIRSLTWKEIQQLNASCKYTGPGNYPEQKVPHLRDMLKECKRLRLKAFIDLKGATAPILTAKVLLQLSQEFPDLHEWVAVCSFFPHNLFAVKWYLPQMFSILIYRSRALTHIGDYVYIPFNNIFKKICLPFDLLLEVLVYFVWWRICGTNAVFFDEEVAIAPEVNFWKARSQDVFVYNVNSHDMKAYLRSLDIPYITDDCSN</sequence>
<dbReference type="InterPro" id="IPR030395">
    <property type="entry name" value="GP_PDE_dom"/>
</dbReference>
<dbReference type="GO" id="GO:0006644">
    <property type="term" value="P:phospholipid metabolic process"/>
    <property type="evidence" value="ECO:0007669"/>
    <property type="project" value="TreeGrafter"/>
</dbReference>
<accession>A0A7J7KGV8</accession>
<dbReference type="Gene3D" id="3.20.20.190">
    <property type="entry name" value="Phosphatidylinositol (PI) phosphodiesterase"/>
    <property type="match status" value="1"/>
</dbReference>
<organism evidence="2 3">
    <name type="scientific">Bugula neritina</name>
    <name type="common">Brown bryozoan</name>
    <name type="synonym">Sertularia neritina</name>
    <dbReference type="NCBI Taxonomy" id="10212"/>
    <lineage>
        <taxon>Eukaryota</taxon>
        <taxon>Metazoa</taxon>
        <taxon>Spiralia</taxon>
        <taxon>Lophotrochozoa</taxon>
        <taxon>Bryozoa</taxon>
        <taxon>Gymnolaemata</taxon>
        <taxon>Cheilostomatida</taxon>
        <taxon>Flustrina</taxon>
        <taxon>Buguloidea</taxon>
        <taxon>Bugulidae</taxon>
        <taxon>Bugula</taxon>
    </lineage>
</organism>
<proteinExistence type="predicted"/>
<dbReference type="GO" id="GO:0070291">
    <property type="term" value="P:N-acylethanolamine metabolic process"/>
    <property type="evidence" value="ECO:0007669"/>
    <property type="project" value="TreeGrafter"/>
</dbReference>
<dbReference type="GO" id="GO:0006580">
    <property type="term" value="P:ethanolamine metabolic process"/>
    <property type="evidence" value="ECO:0007669"/>
    <property type="project" value="TreeGrafter"/>
</dbReference>
<evidence type="ECO:0000313" key="3">
    <source>
        <dbReference type="Proteomes" id="UP000593567"/>
    </source>
</evidence>
<dbReference type="EMBL" id="VXIV02000684">
    <property type="protein sequence ID" value="KAF6036726.1"/>
    <property type="molecule type" value="Genomic_DNA"/>
</dbReference>
<keyword evidence="3" id="KW-1185">Reference proteome</keyword>
<dbReference type="AlphaFoldDB" id="A0A7J7KGV8"/>
<dbReference type="OrthoDB" id="197419at2759"/>
<dbReference type="InterPro" id="IPR017946">
    <property type="entry name" value="PLC-like_Pdiesterase_TIM-brl"/>
</dbReference>
<protein>
    <submittedName>
        <fullName evidence="2">GDE1</fullName>
    </submittedName>
</protein>
<dbReference type="SUPFAM" id="SSF51695">
    <property type="entry name" value="PLC-like phosphodiesterases"/>
    <property type="match status" value="1"/>
</dbReference>
<comment type="caution">
    <text evidence="2">The sequence shown here is derived from an EMBL/GenBank/DDBJ whole genome shotgun (WGS) entry which is preliminary data.</text>
</comment>
<dbReference type="GO" id="GO:0008889">
    <property type="term" value="F:glycerophosphodiester phosphodiesterase activity"/>
    <property type="evidence" value="ECO:0007669"/>
    <property type="project" value="TreeGrafter"/>
</dbReference>
<dbReference type="GO" id="GO:0005886">
    <property type="term" value="C:plasma membrane"/>
    <property type="evidence" value="ECO:0007669"/>
    <property type="project" value="TreeGrafter"/>
</dbReference>
<name>A0A7J7KGV8_BUGNE</name>
<dbReference type="Proteomes" id="UP000593567">
    <property type="component" value="Unassembled WGS sequence"/>
</dbReference>
<feature type="domain" description="GP-PDE" evidence="1">
    <location>
        <begin position="1"/>
        <end position="252"/>
    </location>
</feature>
<evidence type="ECO:0000313" key="2">
    <source>
        <dbReference type="EMBL" id="KAF6036726.1"/>
    </source>
</evidence>
<reference evidence="2" key="1">
    <citation type="submission" date="2020-06" db="EMBL/GenBank/DDBJ databases">
        <title>Draft genome of Bugula neritina, a colonial animal packing powerful symbionts and potential medicines.</title>
        <authorList>
            <person name="Rayko M."/>
        </authorList>
    </citation>
    <scope>NUCLEOTIDE SEQUENCE [LARGE SCALE GENOMIC DNA]</scope>
    <source>
        <strain evidence="2">Kwan_BN1</strain>
    </source>
</reference>
<dbReference type="PROSITE" id="PS51704">
    <property type="entry name" value="GP_PDE"/>
    <property type="match status" value="1"/>
</dbReference>